<reference evidence="2" key="1">
    <citation type="journal article" date="2001" name="Mol. Gen. Genet.">
        <title>The complete DNA sequence of the mitochondrial genome of Physarum polycephalum.</title>
        <authorList>
            <person name="Takano H."/>
            <person name="Abe T."/>
            <person name="Sakurai R."/>
            <person name="Moriyama Y."/>
            <person name="Miyazawa Y."/>
            <person name="Nozaki H."/>
            <person name="Kawano S."/>
            <person name="Sasaki N."/>
            <person name="Kuroiwa T."/>
        </authorList>
    </citation>
    <scope>NUCLEOTIDE SEQUENCE</scope>
</reference>
<feature type="compositionally biased region" description="Basic and acidic residues" evidence="1">
    <location>
        <begin position="484"/>
        <end position="493"/>
    </location>
</feature>
<protein>
    <submittedName>
        <fullName evidence="2">Uncharacterized protein</fullName>
    </submittedName>
</protein>
<geneLocation type="mitochondrion" evidence="2"/>
<organism evidence="2">
    <name type="scientific">Physarum polycephalum</name>
    <name type="common">Many-headed slime mold</name>
    <name type="synonym">Badhamia polycephala</name>
    <dbReference type="NCBI Taxonomy" id="5791"/>
    <lineage>
        <taxon>Eukaryota</taxon>
        <taxon>Amoebozoa</taxon>
        <taxon>Evosea</taxon>
        <taxon>Eumycetozoa</taxon>
        <taxon>Myxogastria</taxon>
        <taxon>Myxogastromycetidae</taxon>
        <taxon>Physariida</taxon>
        <taxon>Physaraceae</taxon>
        <taxon>Physarum</taxon>
    </lineage>
</organism>
<evidence type="ECO:0000256" key="1">
    <source>
        <dbReference type="SAM" id="MobiDB-lite"/>
    </source>
</evidence>
<sequence length="503" mass="58469">MMRTLILNKKINSFLYLCKPIVIQISKRFYPTDKKIGHAKKLLDHRSMSFSKRISNPQCRKLRQQCKQHHNKYITDTKIQTRHRGLSNRELQGIRSPLSSKKFKEVNNIDMKNPFQNSQKVSEPFSPLTSITKTCKTTFKSFIKKDSLSIASNQIPLPESINNTISHENQNINLSDPTFPIPPLHFGITNDTQHTPSTTVLNDFSKIDNTSSSVKPIPELKNPDGVIYTTNITEKTSMEELTKQQLIDELKKRNLIKITKSPAVIIETESDGHIRIGNKDNDLIFTKHGRAYLELQPKSQIFINPLEITKENITLDDLNNFCIIVPKNYEDDLIKASPHMIAAYDPTNTHLYAFSTFTSEKVGLKVSDEQFKKFQMKKQGIVFTKEEELKPHNNKSQQLRFFKNIQVLDKNEAYVAKFDQDYFFTMSLNVKKDLVDNYNNLKTKHYEKYMPQTISNEQLLNMCKDVDKEAQKKKPKHPMTLEQQQKKEVEKQKNQLFQLQNKK</sequence>
<feature type="compositionally biased region" description="Low complexity" evidence="1">
    <location>
        <begin position="494"/>
        <end position="503"/>
    </location>
</feature>
<keyword evidence="2" id="KW-0496">Mitochondrion</keyword>
<accession>Q9MJ76</accession>
<proteinExistence type="predicted"/>
<dbReference type="RefSeq" id="NP_062852.1">
    <property type="nucleotide sequence ID" value="NC_002508.1"/>
</dbReference>
<feature type="region of interest" description="Disordered" evidence="1">
    <location>
        <begin position="468"/>
        <end position="503"/>
    </location>
</feature>
<dbReference type="GeneID" id="1501721"/>
<evidence type="ECO:0000313" key="2">
    <source>
        <dbReference type="EMBL" id="BAB08086.1"/>
    </source>
</evidence>
<dbReference type="AlphaFoldDB" id="Q9MJ76"/>
<dbReference type="EMBL" id="AB027295">
    <property type="protein sequence ID" value="BAB08086.1"/>
    <property type="molecule type" value="Genomic_DNA"/>
</dbReference>
<name>Q9MJ76_PHYPO</name>